<sequence length="60" mass="6821">MLKNEKSFLFSYFGQIMVSRYIRMLLEVYSNGIHSVVDVCFEASNLGEVLLSSVTKSLIL</sequence>
<name>A0A0R1RLD6_9LACO</name>
<dbReference type="EMBL" id="AZFE01000002">
    <property type="protein sequence ID" value="KRL58016.1"/>
    <property type="molecule type" value="Genomic_DNA"/>
</dbReference>
<protein>
    <submittedName>
        <fullName evidence="1">Uncharacterized protein</fullName>
    </submittedName>
</protein>
<evidence type="ECO:0000313" key="2">
    <source>
        <dbReference type="Proteomes" id="UP000051697"/>
    </source>
</evidence>
<dbReference type="AlphaFoldDB" id="A0A0R1RLD6"/>
<organism evidence="1 2">
    <name type="scientific">Paucilactobacillus oligofermentans DSM 15707 = LMG 22743</name>
    <dbReference type="NCBI Taxonomy" id="1423778"/>
    <lineage>
        <taxon>Bacteria</taxon>
        <taxon>Bacillati</taxon>
        <taxon>Bacillota</taxon>
        <taxon>Bacilli</taxon>
        <taxon>Lactobacillales</taxon>
        <taxon>Lactobacillaceae</taxon>
        <taxon>Paucilactobacillus</taxon>
    </lineage>
</organism>
<dbReference type="Proteomes" id="UP000051697">
    <property type="component" value="Unassembled WGS sequence"/>
</dbReference>
<gene>
    <name evidence="1" type="ORF">FC70_GL000089</name>
</gene>
<proteinExistence type="predicted"/>
<evidence type="ECO:0000313" key="1">
    <source>
        <dbReference type="EMBL" id="KRL58016.1"/>
    </source>
</evidence>
<dbReference type="PATRIC" id="fig|1423778.4.peg.104"/>
<keyword evidence="2" id="KW-1185">Reference proteome</keyword>
<comment type="caution">
    <text evidence="1">The sequence shown here is derived from an EMBL/GenBank/DDBJ whole genome shotgun (WGS) entry which is preliminary data.</text>
</comment>
<reference evidence="1 2" key="1">
    <citation type="journal article" date="2015" name="Genome Announc.">
        <title>Expanding the biotechnology potential of lactobacilli through comparative genomics of 213 strains and associated genera.</title>
        <authorList>
            <person name="Sun Z."/>
            <person name="Harris H.M."/>
            <person name="McCann A."/>
            <person name="Guo C."/>
            <person name="Argimon S."/>
            <person name="Zhang W."/>
            <person name="Yang X."/>
            <person name="Jeffery I.B."/>
            <person name="Cooney J.C."/>
            <person name="Kagawa T.F."/>
            <person name="Liu W."/>
            <person name="Song Y."/>
            <person name="Salvetti E."/>
            <person name="Wrobel A."/>
            <person name="Rasinkangas P."/>
            <person name="Parkhill J."/>
            <person name="Rea M.C."/>
            <person name="O'Sullivan O."/>
            <person name="Ritari J."/>
            <person name="Douillard F.P."/>
            <person name="Paul Ross R."/>
            <person name="Yang R."/>
            <person name="Briner A.E."/>
            <person name="Felis G.E."/>
            <person name="de Vos W.M."/>
            <person name="Barrangou R."/>
            <person name="Klaenhammer T.R."/>
            <person name="Caufield P.W."/>
            <person name="Cui Y."/>
            <person name="Zhang H."/>
            <person name="O'Toole P.W."/>
        </authorList>
    </citation>
    <scope>NUCLEOTIDE SEQUENCE [LARGE SCALE GENOMIC DNA]</scope>
    <source>
        <strain evidence="1 2">DSM 15707</strain>
    </source>
</reference>
<accession>A0A0R1RLD6</accession>